<evidence type="ECO:0000313" key="2">
    <source>
        <dbReference type="EMBL" id="KXS17249.1"/>
    </source>
</evidence>
<dbReference type="PANTHER" id="PTHR35006:SF1">
    <property type="entry name" value="BLL2941 PROTEIN"/>
    <property type="match status" value="1"/>
</dbReference>
<reference evidence="2 3" key="1">
    <citation type="journal article" date="2015" name="Genome Biol. Evol.">
        <title>Phylogenomic analyses indicate that early fungi evolved digesting cell walls of algal ancestors of land plants.</title>
        <authorList>
            <person name="Chang Y."/>
            <person name="Wang S."/>
            <person name="Sekimoto S."/>
            <person name="Aerts A.L."/>
            <person name="Choi C."/>
            <person name="Clum A."/>
            <person name="LaButti K.M."/>
            <person name="Lindquist E.A."/>
            <person name="Yee Ngan C."/>
            <person name="Ohm R.A."/>
            <person name="Salamov A.A."/>
            <person name="Grigoriev I.V."/>
            <person name="Spatafora J.W."/>
            <person name="Berbee M.L."/>
        </authorList>
    </citation>
    <scope>NUCLEOTIDE SEQUENCE [LARGE SCALE GENOMIC DNA]</scope>
    <source>
        <strain evidence="2 3">JEL478</strain>
    </source>
</reference>
<dbReference type="GO" id="GO:0051213">
    <property type="term" value="F:dioxygenase activity"/>
    <property type="evidence" value="ECO:0007669"/>
    <property type="project" value="UniProtKB-KW"/>
</dbReference>
<keyword evidence="2" id="KW-0223">Dioxygenase</keyword>
<dbReference type="InterPro" id="IPR029068">
    <property type="entry name" value="Glyas_Bleomycin-R_OHBP_Dase"/>
</dbReference>
<dbReference type="Pfam" id="PF00903">
    <property type="entry name" value="Glyoxalase"/>
    <property type="match status" value="1"/>
</dbReference>
<gene>
    <name evidence="2" type="ORF">M427DRAFT_54907</name>
</gene>
<dbReference type="SUPFAM" id="SSF54593">
    <property type="entry name" value="Glyoxalase/Bleomycin resistance protein/Dihydroxybiphenyl dioxygenase"/>
    <property type="match status" value="1"/>
</dbReference>
<keyword evidence="3" id="KW-1185">Reference proteome</keyword>
<evidence type="ECO:0000259" key="1">
    <source>
        <dbReference type="PROSITE" id="PS51819"/>
    </source>
</evidence>
<dbReference type="CDD" id="cd07262">
    <property type="entry name" value="VOC_like"/>
    <property type="match status" value="1"/>
</dbReference>
<dbReference type="AlphaFoldDB" id="A0A139AKE7"/>
<dbReference type="PANTHER" id="PTHR35006">
    <property type="entry name" value="GLYOXALASE FAMILY PROTEIN (AFU_ORTHOLOGUE AFUA_5G14830)"/>
    <property type="match status" value="1"/>
</dbReference>
<dbReference type="OrthoDB" id="10249419at2759"/>
<feature type="domain" description="VOC" evidence="1">
    <location>
        <begin position="2"/>
        <end position="126"/>
    </location>
</feature>
<dbReference type="EMBL" id="KQ965748">
    <property type="protein sequence ID" value="KXS17249.1"/>
    <property type="molecule type" value="Genomic_DNA"/>
</dbReference>
<keyword evidence="2" id="KW-0560">Oxidoreductase</keyword>
<accession>A0A139AKE7</accession>
<proteinExistence type="predicted"/>
<dbReference type="InterPro" id="IPR037523">
    <property type="entry name" value="VOC_core"/>
</dbReference>
<dbReference type="Gene3D" id="3.10.180.10">
    <property type="entry name" value="2,3-Dihydroxybiphenyl 1,2-Dioxygenase, domain 1"/>
    <property type="match status" value="1"/>
</dbReference>
<dbReference type="InterPro" id="IPR004360">
    <property type="entry name" value="Glyas_Fos-R_dOase_dom"/>
</dbReference>
<dbReference type="Proteomes" id="UP000070544">
    <property type="component" value="Unassembled WGS sequence"/>
</dbReference>
<name>A0A139AKE7_GONPJ</name>
<dbReference type="PROSITE" id="PS51819">
    <property type="entry name" value="VOC"/>
    <property type="match status" value="1"/>
</dbReference>
<sequence length="135" mass="14512">MVVGYVCLGTNDLDKAKVFYDALLAPIGGKIVLNTGRGLMYSNGKDAGFLITTPFDKTLPANPGNGPMVAFQTPTRKIAKDMYEYAMSLGCKDEGPIGLRGEEGPEAFYAAYFRDPEGNKLCVYRDGGDDGSIPK</sequence>
<organism evidence="2 3">
    <name type="scientific">Gonapodya prolifera (strain JEL478)</name>
    <name type="common">Monoblepharis prolifera</name>
    <dbReference type="NCBI Taxonomy" id="1344416"/>
    <lineage>
        <taxon>Eukaryota</taxon>
        <taxon>Fungi</taxon>
        <taxon>Fungi incertae sedis</taxon>
        <taxon>Chytridiomycota</taxon>
        <taxon>Chytridiomycota incertae sedis</taxon>
        <taxon>Monoblepharidomycetes</taxon>
        <taxon>Monoblepharidales</taxon>
        <taxon>Gonapodyaceae</taxon>
        <taxon>Gonapodya</taxon>
    </lineage>
</organism>
<evidence type="ECO:0000313" key="3">
    <source>
        <dbReference type="Proteomes" id="UP000070544"/>
    </source>
</evidence>
<protein>
    <submittedName>
        <fullName evidence="2">Glyoxalase/bleomycin resistance protein/dioxygenase</fullName>
    </submittedName>
</protein>